<reference evidence="1" key="2">
    <citation type="submission" date="2023-02" db="EMBL/GenBank/DDBJ databases">
        <title>'Rhodoalgimonas zhirmunskyi' gen. nov., isolated from a red alga.</title>
        <authorList>
            <person name="Nedashkovskaya O.I."/>
            <person name="Otstavnykh N.Y."/>
            <person name="Bystritskaya E.P."/>
            <person name="Balabanova L.A."/>
            <person name="Isaeva M.P."/>
        </authorList>
    </citation>
    <scope>NUCLEOTIDE SEQUENCE</scope>
    <source>
        <strain evidence="1">KCTC 52189</strain>
    </source>
</reference>
<evidence type="ECO:0000313" key="1">
    <source>
        <dbReference type="EMBL" id="MDQ2092073.1"/>
    </source>
</evidence>
<dbReference type="AlphaFoldDB" id="A0AAE4B5I7"/>
<protein>
    <recommendedName>
        <fullName evidence="3">Lipoprotein</fullName>
    </recommendedName>
</protein>
<dbReference type="Proteomes" id="UP001226762">
    <property type="component" value="Unassembled WGS sequence"/>
</dbReference>
<evidence type="ECO:0008006" key="3">
    <source>
        <dbReference type="Google" id="ProtNLM"/>
    </source>
</evidence>
<dbReference type="PROSITE" id="PS51257">
    <property type="entry name" value="PROKAR_LIPOPROTEIN"/>
    <property type="match status" value="1"/>
</dbReference>
<dbReference type="EMBL" id="JANHAX010000007">
    <property type="protein sequence ID" value="MDQ2092073.1"/>
    <property type="molecule type" value="Genomic_DNA"/>
</dbReference>
<gene>
    <name evidence="1" type="ORF">NO357_19395</name>
</gene>
<keyword evidence="2" id="KW-1185">Reference proteome</keyword>
<organism evidence="1 2">
    <name type="scientific">Marimonas arenosa</name>
    <dbReference type="NCBI Taxonomy" id="1795305"/>
    <lineage>
        <taxon>Bacteria</taxon>
        <taxon>Pseudomonadati</taxon>
        <taxon>Pseudomonadota</taxon>
        <taxon>Alphaproteobacteria</taxon>
        <taxon>Rhodobacterales</taxon>
        <taxon>Paracoccaceae</taxon>
        <taxon>Marimonas</taxon>
    </lineage>
</organism>
<accession>A0AAE4B5I7</accession>
<proteinExistence type="predicted"/>
<reference evidence="1" key="1">
    <citation type="submission" date="2022-07" db="EMBL/GenBank/DDBJ databases">
        <authorList>
            <person name="Otstavnykh N."/>
            <person name="Isaeva M."/>
            <person name="Bystritskaya E."/>
        </authorList>
    </citation>
    <scope>NUCLEOTIDE SEQUENCE</scope>
    <source>
        <strain evidence="1">KCTC 52189</strain>
    </source>
</reference>
<name>A0AAE4B5I7_9RHOB</name>
<sequence length="41" mass="4151">MKRIAILGLLALGLAGCGADGDPIPPQSTATMHLVDHAVLL</sequence>
<dbReference type="RefSeq" id="WP_306737375.1">
    <property type="nucleotide sequence ID" value="NZ_JANHAX010000007.1"/>
</dbReference>
<evidence type="ECO:0000313" key="2">
    <source>
        <dbReference type="Proteomes" id="UP001226762"/>
    </source>
</evidence>
<comment type="caution">
    <text evidence="1">The sequence shown here is derived from an EMBL/GenBank/DDBJ whole genome shotgun (WGS) entry which is preliminary data.</text>
</comment>